<proteinExistence type="predicted"/>
<protein>
    <submittedName>
        <fullName evidence="1">Cytochrome b subunit of succinate dehydrogenase, Sdh3p</fullName>
    </submittedName>
</protein>
<name>A0ACB8V4H0_9EURO</name>
<gene>
    <name evidence="1" type="primary">SDH3</name>
    <name evidence="1" type="ORF">LOY88_000754</name>
</gene>
<accession>A0ACB8V4H0</accession>
<sequence length="189" mass="20424">MSVQRVVQSSLRRVAAQNPVLIRSSFARFASPAAIALGQFRPATSSSKPYTEVSDPKQLLARQRLNRPVSPHLAIYRPQITWYLSALNRITGSVLSGGMYVFAAAYLVAPAVGWHLESASLVAAFGALPIAAKFALKFGVAMPFTFHCLNGVRHLIWDMGKKLNNKQVISTGWTVVGLSVASAFALALI</sequence>
<dbReference type="EMBL" id="JALBCA010000008">
    <property type="protein sequence ID" value="KAI2392098.1"/>
    <property type="molecule type" value="Genomic_DNA"/>
</dbReference>
<reference evidence="1" key="1">
    <citation type="journal article" date="2022" name="bioRxiv">
        <title>Population genetic analysis of Ophidiomyces ophidiicola, the causative agent of snake fungal disease, indicates recent introductions to the USA.</title>
        <authorList>
            <person name="Ladner J.T."/>
            <person name="Palmer J.M."/>
            <person name="Ettinger C.L."/>
            <person name="Stajich J.E."/>
            <person name="Farrell T.M."/>
            <person name="Glorioso B.M."/>
            <person name="Lawson B."/>
            <person name="Price S.J."/>
            <person name="Stengle A.G."/>
            <person name="Grear D.A."/>
            <person name="Lorch J.M."/>
        </authorList>
    </citation>
    <scope>NUCLEOTIDE SEQUENCE</scope>
    <source>
        <strain evidence="1">NWHC 24266-5</strain>
    </source>
</reference>
<organism evidence="1">
    <name type="scientific">Ophidiomyces ophidiicola</name>
    <dbReference type="NCBI Taxonomy" id="1387563"/>
    <lineage>
        <taxon>Eukaryota</taxon>
        <taxon>Fungi</taxon>
        <taxon>Dikarya</taxon>
        <taxon>Ascomycota</taxon>
        <taxon>Pezizomycotina</taxon>
        <taxon>Eurotiomycetes</taxon>
        <taxon>Eurotiomycetidae</taxon>
        <taxon>Onygenales</taxon>
        <taxon>Onygenaceae</taxon>
        <taxon>Ophidiomyces</taxon>
    </lineage>
</organism>
<evidence type="ECO:0000313" key="1">
    <source>
        <dbReference type="EMBL" id="KAI2392098.1"/>
    </source>
</evidence>
<comment type="caution">
    <text evidence="1">The sequence shown here is derived from an EMBL/GenBank/DDBJ whole genome shotgun (WGS) entry which is preliminary data.</text>
</comment>